<feature type="binding site" evidence="18">
    <location>
        <position position="37"/>
    </location>
    <ligand>
        <name>Zn(2+)</name>
        <dbReference type="ChEBI" id="CHEBI:29105"/>
    </ligand>
</feature>
<proteinExistence type="inferred from homology"/>
<feature type="compositionally biased region" description="Pro residues" evidence="19">
    <location>
        <begin position="281"/>
        <end position="293"/>
    </location>
</feature>
<comment type="pathway">
    <text evidence="2 17">Lipid metabolism; malonyl-CoA biosynthesis; malonyl-CoA from acetyl-CoA: step 1/1.</text>
</comment>
<dbReference type="EMBL" id="FZOR01000007">
    <property type="protein sequence ID" value="SNS68474.1"/>
    <property type="molecule type" value="Genomic_DNA"/>
</dbReference>
<evidence type="ECO:0000256" key="9">
    <source>
        <dbReference type="ARBA" id="ARBA00022741"/>
    </source>
</evidence>
<evidence type="ECO:0000256" key="10">
    <source>
        <dbReference type="ARBA" id="ARBA00022771"/>
    </source>
</evidence>
<keyword evidence="23" id="KW-1185">Reference proteome</keyword>
<dbReference type="GO" id="GO:0005524">
    <property type="term" value="F:ATP binding"/>
    <property type="evidence" value="ECO:0007669"/>
    <property type="project" value="UniProtKB-KW"/>
</dbReference>
<sequence>MALAVRVSGTGQADWSVCRRCRTLSHARQVARRLGVCPECGRHAPLNAADRVGQLLDPGSAEPFGPPAGTADPLGFHDTRPYLDRLREARAATGLDEAAVCVRGTIEGRPVVAAVMDFRFMGGSLGAGVGDRICLAAETACADEVPLLLVTASGGARMQEGAVSLMQLARTSAALALLDEAGILTVSLITDPTYGGVAASYATLADVIIAEPGARLGFAGPRVIAQTIKQTLPPGFQTAEHLLDHGGVDIVAPRAELRGTLARVLAAGRPTARTHDRPAPAERPAPAAPPPEPALLTDRDQVPERSPWETVRRARSLKRPTLRDLLPYLVADFEELHGDRLSDDCSAIVGGVGMFEGRPVVVVGNQKGHTPQELARNDYGMSSPAGYRKAARLMRLAGKLGLPVLTLVDTPGAHPGVEAEERHQAAAIAANLRLMARLPVPIVTVVTGEGGSGGALALAVADRVLILADAVYSVISPEGCAAILWQDPAAAPRAAEALRLDARELLRLGVVDAVVPEPEGGVEGAPRATAARIADALRATLPELADRPPARLLAERLARYRRFAMPPPAPATGRDEPAAPARPEERH</sequence>
<comment type="similarity">
    <text evidence="3">In the C-terminal section; belongs to the AccA family.</text>
</comment>
<dbReference type="Gene3D" id="3.90.226.10">
    <property type="entry name" value="2-enoyl-CoA Hydratase, Chain A, domain 1"/>
    <property type="match status" value="2"/>
</dbReference>
<organism evidence="22 23">
    <name type="scientific">Actinomadura meyerae</name>
    <dbReference type="NCBI Taxonomy" id="240840"/>
    <lineage>
        <taxon>Bacteria</taxon>
        <taxon>Bacillati</taxon>
        <taxon>Actinomycetota</taxon>
        <taxon>Actinomycetes</taxon>
        <taxon>Streptosporangiales</taxon>
        <taxon>Thermomonosporaceae</taxon>
        <taxon>Actinomadura</taxon>
    </lineage>
</organism>
<dbReference type="InterPro" id="IPR001095">
    <property type="entry name" value="Acetyl_CoA_COase_a_su"/>
</dbReference>
<dbReference type="GO" id="GO:0003989">
    <property type="term" value="F:acetyl-CoA carboxylase activity"/>
    <property type="evidence" value="ECO:0007669"/>
    <property type="project" value="InterPro"/>
</dbReference>
<comment type="cofactor">
    <cofactor evidence="18">
        <name>Zn(2+)</name>
        <dbReference type="ChEBI" id="CHEBI:29105"/>
    </cofactor>
    <text evidence="18">Binds 1 zinc ion per subunit.</text>
</comment>
<evidence type="ECO:0000256" key="13">
    <source>
        <dbReference type="ARBA" id="ARBA00023098"/>
    </source>
</evidence>
<feature type="region of interest" description="Disordered" evidence="19">
    <location>
        <begin position="564"/>
        <end position="587"/>
    </location>
</feature>
<protein>
    <recommendedName>
        <fullName evidence="17 18">Multifunctional fusion protein</fullName>
    </recommendedName>
    <domain>
        <recommendedName>
            <fullName evidence="17">Acetyl-coenzyme A carboxylase carboxyl transferase subunit alpha</fullName>
            <shortName evidence="17">ACCase subunit alpha</shortName>
            <shortName evidence="17">Acetyl-CoA carboxylase carboxyltransferase subunit alpha</shortName>
            <ecNumber evidence="17">2.1.3.15</ecNumber>
        </recommendedName>
    </domain>
    <domain>
        <recommendedName>
            <fullName evidence="18">Acetyl-coenzyme A carboxylase carboxyl transferase subunit beta</fullName>
            <shortName evidence="18">ACCase subunit beta</shortName>
            <shortName evidence="18">Acetyl-CoA carboxylase carboxyltransferase subunit beta</shortName>
        </recommendedName>
    </domain>
</protein>
<gene>
    <name evidence="17" type="primary">accA</name>
    <name evidence="18" type="synonym">accD</name>
    <name evidence="22" type="ORF">SAMN05443665_1007200</name>
</gene>
<dbReference type="NCBIfam" id="NF041504">
    <property type="entry name" value="AccA_sub"/>
    <property type="match status" value="1"/>
</dbReference>
<dbReference type="NCBIfam" id="TIGR00515">
    <property type="entry name" value="accD"/>
    <property type="match status" value="1"/>
</dbReference>
<dbReference type="Pfam" id="PF03255">
    <property type="entry name" value="ACCA"/>
    <property type="match status" value="1"/>
</dbReference>
<dbReference type="GO" id="GO:0008270">
    <property type="term" value="F:zinc ion binding"/>
    <property type="evidence" value="ECO:0007669"/>
    <property type="project" value="UniProtKB-UniRule"/>
</dbReference>
<feature type="binding site" evidence="18">
    <location>
        <position position="40"/>
    </location>
    <ligand>
        <name>Zn(2+)</name>
        <dbReference type="ChEBI" id="CHEBI:29105"/>
    </ligand>
</feature>
<dbReference type="GO" id="GO:0006633">
    <property type="term" value="P:fatty acid biosynthetic process"/>
    <property type="evidence" value="ECO:0007669"/>
    <property type="project" value="UniProtKB-KW"/>
</dbReference>
<keyword evidence="8 17" id="KW-0808">Transferase</keyword>
<feature type="region of interest" description="Disordered" evidence="19">
    <location>
        <begin position="268"/>
        <end position="308"/>
    </location>
</feature>
<keyword evidence="13 17" id="KW-0443">Lipid metabolism</keyword>
<comment type="function">
    <text evidence="17">Component of the acetyl coenzyme A carboxylase (ACC) complex. First, biotin carboxylase catalyzes the carboxylation of biotin on its carrier protein (BCCP) and then the CO(2) group is transferred by the carboxyltransferase to acetyl-CoA to form malonyl-CoA.</text>
</comment>
<reference evidence="22 23" key="1">
    <citation type="submission" date="2017-06" db="EMBL/GenBank/DDBJ databases">
        <authorList>
            <person name="Kim H.J."/>
            <person name="Triplett B.A."/>
        </authorList>
    </citation>
    <scope>NUCLEOTIDE SEQUENCE [LARGE SCALE GENOMIC DNA]</scope>
    <source>
        <strain evidence="22 23">DSM 44715</strain>
    </source>
</reference>
<keyword evidence="14 17" id="KW-0275">Fatty acid biosynthesis</keyword>
<evidence type="ECO:0000256" key="6">
    <source>
        <dbReference type="ARBA" id="ARBA00022490"/>
    </source>
</evidence>
<comment type="subunit">
    <text evidence="5">Acetyl-CoA carboxylase is a heterotetramer composed of biotin carboxyl carrier protein (AccB), biotin carboxylase (AccC) and two subunits of ACCase subunit beta/alpha.</text>
</comment>
<evidence type="ECO:0000256" key="7">
    <source>
        <dbReference type="ARBA" id="ARBA00022516"/>
    </source>
</evidence>
<dbReference type="Proteomes" id="UP000198318">
    <property type="component" value="Unassembled WGS sequence"/>
</dbReference>
<dbReference type="GO" id="GO:2001295">
    <property type="term" value="P:malonyl-CoA biosynthetic process"/>
    <property type="evidence" value="ECO:0007669"/>
    <property type="project" value="UniProtKB-UniRule"/>
</dbReference>
<evidence type="ECO:0000256" key="1">
    <source>
        <dbReference type="ARBA" id="ARBA00004496"/>
    </source>
</evidence>
<keyword evidence="6 17" id="KW-0963">Cytoplasm</keyword>
<comment type="subcellular location">
    <subcellularLocation>
        <location evidence="1 17">Cytoplasm</location>
    </subcellularLocation>
</comment>
<feature type="binding site" evidence="18">
    <location>
        <position position="21"/>
    </location>
    <ligand>
        <name>Zn(2+)</name>
        <dbReference type="ChEBI" id="CHEBI:29105"/>
    </ligand>
</feature>
<comment type="function">
    <text evidence="15 18">Component of the acetyl coenzyme A carboxylase (ACC) complex. Biotin carboxylase (BC) catalyzes the carboxylation of biotin on its carrier protein (BCCP) and then the CO(2) group is transferred by the transcarboxylase to acetyl-CoA to form malonyl-CoA.</text>
</comment>
<dbReference type="HAMAP" id="MF_00823">
    <property type="entry name" value="AcetylCoA_CT_alpha"/>
    <property type="match status" value="1"/>
</dbReference>
<evidence type="ECO:0000256" key="3">
    <source>
        <dbReference type="ARBA" id="ARBA00006276"/>
    </source>
</evidence>
<dbReference type="RefSeq" id="WP_245868341.1">
    <property type="nucleotide sequence ID" value="NZ_FZOR01000007.1"/>
</dbReference>
<dbReference type="InterPro" id="IPR011762">
    <property type="entry name" value="COA_CT_N"/>
</dbReference>
<dbReference type="GO" id="GO:0016743">
    <property type="term" value="F:carboxyl- or carbamoyltransferase activity"/>
    <property type="evidence" value="ECO:0007669"/>
    <property type="project" value="UniProtKB-UniRule"/>
</dbReference>
<keyword evidence="18" id="KW-0479">Metal-binding</keyword>
<dbReference type="GO" id="GO:0009317">
    <property type="term" value="C:acetyl-CoA carboxylase complex"/>
    <property type="evidence" value="ECO:0007669"/>
    <property type="project" value="InterPro"/>
</dbReference>
<dbReference type="AlphaFoldDB" id="A0A239GK94"/>
<evidence type="ECO:0000256" key="14">
    <source>
        <dbReference type="ARBA" id="ARBA00023160"/>
    </source>
</evidence>
<dbReference type="EC" id="2.1.3.15" evidence="17"/>
<dbReference type="PANTHER" id="PTHR42853">
    <property type="entry name" value="ACETYL-COENZYME A CARBOXYLASE CARBOXYL TRANSFERASE SUBUNIT ALPHA"/>
    <property type="match status" value="1"/>
</dbReference>
<feature type="domain" description="CoA carboxyltransferase N-terminal" evidence="20">
    <location>
        <begin position="14"/>
        <end position="283"/>
    </location>
</feature>
<evidence type="ECO:0000313" key="23">
    <source>
        <dbReference type="Proteomes" id="UP000198318"/>
    </source>
</evidence>
<keyword evidence="18" id="KW-0862">Zinc</keyword>
<dbReference type="InterPro" id="IPR000438">
    <property type="entry name" value="Acetyl_CoA_COase_Trfase_b_su"/>
</dbReference>
<evidence type="ECO:0000256" key="5">
    <source>
        <dbReference type="ARBA" id="ARBA00011664"/>
    </source>
</evidence>
<evidence type="ECO:0000259" key="21">
    <source>
        <dbReference type="PROSITE" id="PS50989"/>
    </source>
</evidence>
<dbReference type="InterPro" id="IPR029045">
    <property type="entry name" value="ClpP/crotonase-like_dom_sf"/>
</dbReference>
<feature type="zinc finger region" description="C4-type" evidence="18">
    <location>
        <begin position="18"/>
        <end position="40"/>
    </location>
</feature>
<dbReference type="PRINTS" id="PR01070">
    <property type="entry name" value="ACCCTRFRASEB"/>
</dbReference>
<accession>A0A239GK94</accession>
<name>A0A239GK94_9ACTN</name>
<evidence type="ECO:0000256" key="18">
    <source>
        <dbReference type="HAMAP-Rule" id="MF_01395"/>
    </source>
</evidence>
<dbReference type="PANTHER" id="PTHR42853:SF3">
    <property type="entry name" value="ACETYL-COENZYME A CARBOXYLASE CARBOXYL TRANSFERASE SUBUNIT ALPHA, CHLOROPLASTIC"/>
    <property type="match status" value="1"/>
</dbReference>
<dbReference type="UniPathway" id="UPA00655">
    <property type="reaction ID" value="UER00711"/>
</dbReference>
<evidence type="ECO:0000256" key="15">
    <source>
        <dbReference type="ARBA" id="ARBA00025280"/>
    </source>
</evidence>
<dbReference type="HAMAP" id="MF_01395">
    <property type="entry name" value="AcetylCoA_CT_beta"/>
    <property type="match status" value="1"/>
</dbReference>
<feature type="binding site" evidence="18">
    <location>
        <position position="18"/>
    </location>
    <ligand>
        <name>Zn(2+)</name>
        <dbReference type="ChEBI" id="CHEBI:29105"/>
    </ligand>
</feature>
<comment type="catalytic activity">
    <reaction evidence="16 17">
        <text>N(6)-carboxybiotinyl-L-lysyl-[protein] + acetyl-CoA = N(6)-biotinyl-L-lysyl-[protein] + malonyl-CoA</text>
        <dbReference type="Rhea" id="RHEA:54728"/>
        <dbReference type="Rhea" id="RHEA-COMP:10505"/>
        <dbReference type="Rhea" id="RHEA-COMP:10506"/>
        <dbReference type="ChEBI" id="CHEBI:57288"/>
        <dbReference type="ChEBI" id="CHEBI:57384"/>
        <dbReference type="ChEBI" id="CHEBI:83144"/>
        <dbReference type="ChEBI" id="CHEBI:83145"/>
        <dbReference type="EC" id="2.1.3.15"/>
    </reaction>
</comment>
<evidence type="ECO:0000256" key="17">
    <source>
        <dbReference type="HAMAP-Rule" id="MF_00823"/>
    </source>
</evidence>
<feature type="compositionally biased region" description="Basic and acidic residues" evidence="19">
    <location>
        <begin position="573"/>
        <end position="587"/>
    </location>
</feature>
<evidence type="ECO:0000256" key="4">
    <source>
        <dbReference type="ARBA" id="ARBA00010284"/>
    </source>
</evidence>
<evidence type="ECO:0000256" key="16">
    <source>
        <dbReference type="ARBA" id="ARBA00049152"/>
    </source>
</evidence>
<keyword evidence="12 17" id="KW-0067">ATP-binding</keyword>
<keyword evidence="7 17" id="KW-0444">Lipid biosynthesis</keyword>
<keyword evidence="11 17" id="KW-0276">Fatty acid metabolism</keyword>
<comment type="similarity">
    <text evidence="18">Belongs to the AccD/PCCB family.</text>
</comment>
<evidence type="ECO:0000256" key="11">
    <source>
        <dbReference type="ARBA" id="ARBA00022832"/>
    </source>
</evidence>
<evidence type="ECO:0000259" key="20">
    <source>
        <dbReference type="PROSITE" id="PS50980"/>
    </source>
</evidence>
<dbReference type="PROSITE" id="PS50989">
    <property type="entry name" value="COA_CT_CTER"/>
    <property type="match status" value="1"/>
</dbReference>
<comment type="similarity">
    <text evidence="17">Belongs to the AccA family.</text>
</comment>
<evidence type="ECO:0000256" key="2">
    <source>
        <dbReference type="ARBA" id="ARBA00004956"/>
    </source>
</evidence>
<dbReference type="PROSITE" id="PS50980">
    <property type="entry name" value="COA_CT_NTER"/>
    <property type="match status" value="1"/>
</dbReference>
<feature type="domain" description="CoA carboxyltransferase C-terminal" evidence="21">
    <location>
        <begin position="294"/>
        <end position="543"/>
    </location>
</feature>
<evidence type="ECO:0000256" key="12">
    <source>
        <dbReference type="ARBA" id="ARBA00022840"/>
    </source>
</evidence>
<keyword evidence="9 17" id="KW-0547">Nucleotide-binding</keyword>
<feature type="compositionally biased region" description="Basic and acidic residues" evidence="19">
    <location>
        <begin position="297"/>
        <end position="308"/>
    </location>
</feature>
<comment type="similarity">
    <text evidence="4">In the N-terminal section; belongs to the AccD/PCCB family.</text>
</comment>
<evidence type="ECO:0000256" key="19">
    <source>
        <dbReference type="SAM" id="MobiDB-lite"/>
    </source>
</evidence>
<dbReference type="InterPro" id="IPR011763">
    <property type="entry name" value="COA_CT_C"/>
</dbReference>
<keyword evidence="10 18" id="KW-0863">Zinc-finger</keyword>
<dbReference type="SUPFAM" id="SSF52096">
    <property type="entry name" value="ClpP/crotonase"/>
    <property type="match status" value="2"/>
</dbReference>
<comment type="subunit">
    <text evidence="17">Acetyl-CoA carboxylase is a heterohexamer composed of biotin carboxyl carrier protein (AccB), biotin carboxylase (AccC) and two subunits each of ACCase subunit alpha (AccA) and ACCase subunit beta (AccD).</text>
</comment>
<evidence type="ECO:0000256" key="8">
    <source>
        <dbReference type="ARBA" id="ARBA00022679"/>
    </source>
</evidence>
<evidence type="ECO:0000313" key="22">
    <source>
        <dbReference type="EMBL" id="SNS68474.1"/>
    </source>
</evidence>